<feature type="region of interest" description="Disordered" evidence="1">
    <location>
        <begin position="609"/>
        <end position="635"/>
    </location>
</feature>
<sequence length="635" mass="70109">MNTTEFPPISEYAMLSDCRTAALVAPDGAVEWLCAPRFDSPSVFARLLDRRSGGAWELTVPDATPVERGYVGETLVLRTRWRAPQGSAVGHDFLAVLPRGPEGVVSAGILVRLVHCEQGTVRVRSRVLARPDYGARDPRWEARDGVLVEDGSGILLSGHGGAVPGREGGVVTETVLHAGESLALGLDYTGDTLRRVDAASAHHLLDRSVRAWRTWSSTTDYDGVAADWVRHSTVVLRGLMFEESGGLVTAPTTSLPERWGGRRNWDYRYVWNRDSALVVLTLLGMGHHQEAGRYLRFLLDYCIRKESRVPPTARIDQGPVPDEIVLEHLGGYRGLRPVRIHNNAYRQHQLDVYGHILDVAFDYHEVTGRLCAADLDELRTVVEAARRLWRQPDSGMWEVRSGQRHWTVSKLYAWVCFDRAVRLFERTGGVSADTLDAWRAERGMVRADLMAKGYHPGLGRFVQSYGSADVDGALLRIPLAGFLPGDDPRVLATIDRIDTELGEAGFLVHRYDPSATRDGVDDGPEEAFLLSSFEMVSALVMAGRVEEARRRFDALCARAGPFRLFSEKMAADGTMFGNYPQVFVHLALIEAATNLDEALRGDSLRARAHRRGRVRGRPGAETVTAGPAPPGRPGQ</sequence>
<feature type="domain" description="Trehalase-like N-terminal" evidence="3">
    <location>
        <begin position="5"/>
        <end position="147"/>
    </location>
</feature>
<name>A0ABY4L4D1_THEAE</name>
<evidence type="ECO:0000313" key="4">
    <source>
        <dbReference type="EMBL" id="UPT22507.1"/>
    </source>
</evidence>
<keyword evidence="4" id="KW-0378">Hydrolase</keyword>
<feature type="domain" description="GH15-like" evidence="2">
    <location>
        <begin position="242"/>
        <end position="592"/>
    </location>
</feature>
<dbReference type="InterPro" id="IPR012341">
    <property type="entry name" value="6hp_glycosidase-like_sf"/>
</dbReference>
<dbReference type="PANTHER" id="PTHR31616:SF10">
    <property type="entry name" value="TREHALASE"/>
    <property type="match status" value="1"/>
</dbReference>
<dbReference type="EMBL" id="CP051627">
    <property type="protein sequence ID" value="UPT22507.1"/>
    <property type="molecule type" value="Genomic_DNA"/>
</dbReference>
<dbReference type="RefSeq" id="WP_248591000.1">
    <property type="nucleotide sequence ID" value="NZ_BAABEB010000019.1"/>
</dbReference>
<dbReference type="InterPro" id="IPR008928">
    <property type="entry name" value="6-hairpin_glycosidase_sf"/>
</dbReference>
<evidence type="ECO:0000259" key="2">
    <source>
        <dbReference type="Pfam" id="PF00723"/>
    </source>
</evidence>
<dbReference type="Gene3D" id="1.50.10.10">
    <property type="match status" value="1"/>
</dbReference>
<dbReference type="SUPFAM" id="SSF48208">
    <property type="entry name" value="Six-hairpin glycosidases"/>
    <property type="match status" value="1"/>
</dbReference>
<dbReference type="Pfam" id="PF19291">
    <property type="entry name" value="TREH_N"/>
    <property type="match status" value="1"/>
</dbReference>
<dbReference type="InterPro" id="IPR045582">
    <property type="entry name" value="Trehalase-like_N"/>
</dbReference>
<reference evidence="4 5" key="1">
    <citation type="submission" date="2020-04" db="EMBL/GenBank/DDBJ databases">
        <title>Thermobifida alba genome sequencing and assembly.</title>
        <authorList>
            <person name="Luzics S."/>
            <person name="Horvath B."/>
            <person name="Nagy I."/>
            <person name="Toth A."/>
            <person name="Nagy I."/>
            <person name="Kukolya J."/>
        </authorList>
    </citation>
    <scope>NUCLEOTIDE SEQUENCE [LARGE SCALE GENOMIC DNA]</scope>
    <source>
        <strain evidence="4 5">DSM 43795</strain>
    </source>
</reference>
<proteinExistence type="predicted"/>
<dbReference type="Proteomes" id="UP000832041">
    <property type="component" value="Chromosome"/>
</dbReference>
<evidence type="ECO:0000313" key="5">
    <source>
        <dbReference type="Proteomes" id="UP000832041"/>
    </source>
</evidence>
<keyword evidence="5" id="KW-1185">Reference proteome</keyword>
<evidence type="ECO:0000259" key="3">
    <source>
        <dbReference type="Pfam" id="PF19291"/>
    </source>
</evidence>
<dbReference type="Pfam" id="PF00723">
    <property type="entry name" value="Glyco_hydro_15"/>
    <property type="match status" value="1"/>
</dbReference>
<evidence type="ECO:0000256" key="1">
    <source>
        <dbReference type="SAM" id="MobiDB-lite"/>
    </source>
</evidence>
<protein>
    <submittedName>
        <fullName evidence="4">Glycoside hydrolase family 15 protein</fullName>
    </submittedName>
</protein>
<organism evidence="4 5">
    <name type="scientific">Thermobifida alba</name>
    <name type="common">Thermomonospora alba</name>
    <dbReference type="NCBI Taxonomy" id="53522"/>
    <lineage>
        <taxon>Bacteria</taxon>
        <taxon>Bacillati</taxon>
        <taxon>Actinomycetota</taxon>
        <taxon>Actinomycetes</taxon>
        <taxon>Streptosporangiales</taxon>
        <taxon>Nocardiopsidaceae</taxon>
        <taxon>Thermobifida</taxon>
    </lineage>
</organism>
<dbReference type="PANTHER" id="PTHR31616">
    <property type="entry name" value="TREHALASE"/>
    <property type="match status" value="1"/>
</dbReference>
<gene>
    <name evidence="4" type="ORF">FOF52_17360</name>
</gene>
<dbReference type="GO" id="GO:0016787">
    <property type="term" value="F:hydrolase activity"/>
    <property type="evidence" value="ECO:0007669"/>
    <property type="project" value="UniProtKB-KW"/>
</dbReference>
<accession>A0ABY4L4D1</accession>
<dbReference type="InterPro" id="IPR011613">
    <property type="entry name" value="GH15-like"/>
</dbReference>